<feature type="compositionally biased region" description="Basic and acidic residues" evidence="1">
    <location>
        <begin position="614"/>
        <end position="627"/>
    </location>
</feature>
<feature type="compositionally biased region" description="Polar residues" evidence="1">
    <location>
        <begin position="880"/>
        <end position="889"/>
    </location>
</feature>
<comment type="caution">
    <text evidence="3">The sequence shown here is derived from an EMBL/GenBank/DDBJ whole genome shotgun (WGS) entry which is preliminary data.</text>
</comment>
<evidence type="ECO:0000313" key="3">
    <source>
        <dbReference type="EMBL" id="KAI1865078.1"/>
    </source>
</evidence>
<feature type="compositionally biased region" description="Polar residues" evidence="1">
    <location>
        <begin position="984"/>
        <end position="1009"/>
    </location>
</feature>
<evidence type="ECO:0000313" key="4">
    <source>
        <dbReference type="Proteomes" id="UP000829685"/>
    </source>
</evidence>
<keyword evidence="2" id="KW-1133">Transmembrane helix</keyword>
<feature type="compositionally biased region" description="Polar residues" evidence="1">
    <location>
        <begin position="255"/>
        <end position="273"/>
    </location>
</feature>
<feature type="transmembrane region" description="Helical" evidence="2">
    <location>
        <begin position="1197"/>
        <end position="1216"/>
    </location>
</feature>
<protein>
    <submittedName>
        <fullName evidence="3">Uncharacterized protein</fullName>
    </submittedName>
</protein>
<feature type="compositionally biased region" description="Polar residues" evidence="1">
    <location>
        <begin position="182"/>
        <end position="196"/>
    </location>
</feature>
<gene>
    <name evidence="3" type="ORF">JX265_008125</name>
</gene>
<evidence type="ECO:0000256" key="1">
    <source>
        <dbReference type="SAM" id="MobiDB-lite"/>
    </source>
</evidence>
<dbReference type="Proteomes" id="UP000829685">
    <property type="component" value="Unassembled WGS sequence"/>
</dbReference>
<feature type="region of interest" description="Disordered" evidence="1">
    <location>
        <begin position="853"/>
        <end position="1040"/>
    </location>
</feature>
<feature type="region of interest" description="Disordered" evidence="1">
    <location>
        <begin position="614"/>
        <end position="643"/>
    </location>
</feature>
<proteinExistence type="predicted"/>
<feature type="region of interest" description="Disordered" evidence="1">
    <location>
        <begin position="568"/>
        <end position="592"/>
    </location>
</feature>
<feature type="compositionally biased region" description="Low complexity" evidence="1">
    <location>
        <begin position="722"/>
        <end position="734"/>
    </location>
</feature>
<feature type="region of interest" description="Disordered" evidence="1">
    <location>
        <begin position="720"/>
        <end position="768"/>
    </location>
</feature>
<feature type="compositionally biased region" description="Basic and acidic residues" evidence="1">
    <location>
        <begin position="742"/>
        <end position="768"/>
    </location>
</feature>
<feature type="region of interest" description="Disordered" evidence="1">
    <location>
        <begin position="1"/>
        <end position="273"/>
    </location>
</feature>
<evidence type="ECO:0000256" key="2">
    <source>
        <dbReference type="SAM" id="Phobius"/>
    </source>
</evidence>
<keyword evidence="2" id="KW-0812">Transmembrane</keyword>
<feature type="compositionally biased region" description="Basic and acidic residues" evidence="1">
    <location>
        <begin position="61"/>
        <end position="76"/>
    </location>
</feature>
<keyword evidence="2" id="KW-0472">Membrane</keyword>
<name>A0A9P9WIE6_9PEZI</name>
<dbReference type="EMBL" id="JAFIMR010000022">
    <property type="protein sequence ID" value="KAI1865078.1"/>
    <property type="molecule type" value="Genomic_DNA"/>
</dbReference>
<organism evidence="3 4">
    <name type="scientific">Neoarthrinium moseri</name>
    <dbReference type="NCBI Taxonomy" id="1658444"/>
    <lineage>
        <taxon>Eukaryota</taxon>
        <taxon>Fungi</taxon>
        <taxon>Dikarya</taxon>
        <taxon>Ascomycota</taxon>
        <taxon>Pezizomycotina</taxon>
        <taxon>Sordariomycetes</taxon>
        <taxon>Xylariomycetidae</taxon>
        <taxon>Amphisphaeriales</taxon>
        <taxon>Apiosporaceae</taxon>
        <taxon>Neoarthrinium</taxon>
    </lineage>
</organism>
<dbReference type="AlphaFoldDB" id="A0A9P9WIE6"/>
<feature type="compositionally biased region" description="Low complexity" evidence="1">
    <location>
        <begin position="318"/>
        <end position="341"/>
    </location>
</feature>
<feature type="region of interest" description="Disordered" evidence="1">
    <location>
        <begin position="315"/>
        <end position="351"/>
    </location>
</feature>
<sequence length="1244" mass="137826">MANDTVNPPQASHGAPRHSRASTSTSRRSYGSYETGESSTAARGASTTRESTMTTSLPPEPHADERPRKAKRDDGRRRSHKPRPTGGFLLSNPVLDESHSRTHGTKQDDERRRSRIPATSRRAKSPFEATPPTSSSKNATLLGPTTEALDAGEVADERSHGDTGRPSSASMIPSPRPDSSADIDSTQIVNMALNLSESRRMAQRRNVSSPIPPRLAQLPDAHAGSGLKQHLQQQRRTSRNLSPKPDRSSFAPRNVSVSHQRLTSPLQTSFDPDSSYTYHFSSSTLNRAQKAKEHFELMAQYRRLLHLIPPMQYKGQALSRPSTSSPPTSPITSSSSSRPLSGAQATLGRPYNPLQYIRNRKVRARERKAIDGEAQGFADVNRVTDWVDQAATLTATSPLSPESSAIPPFPGAHSAADHGALSNNLVHVSSGGKPKRPRIDWIIEPADMLADVYWVEQEDNKSLIENRHYSRLFPLKATVTPRPMSQENYETLTAPLALTPGSGKDADSSDASAEMRPSDSNAVSRTDTQLSHTSARDRARQKLHELRGMHHRHDTSTHSHHDFLHLRRNSLSDTSDSDIDRQKRERGGTVSASSKAILEKQMKEMLAREAIEAHKETQSDASVEKVRPQRPTLVTPERSSEPSIHDRIFKGSRVEIDEVADVTKRGRFRQGSPVRSGRTSLEVPGWTTRASMDLDTSLPPSPDLKALRSGGNYMPTIGMDLSPPGSRPGSPVRKPFSKVKNIFRDRSRERGNDRPYTGRDERLDSPSEDVEKVMFSPVLVEGPGFPRRQRSKSPMPQIPRVDTHKSHKSMGSVKLGKEDQIGLRSILKGGAKIDGIIRGGVSKVSDLLWRKDQDSEATSSTTSSDDSDSEPARGRRLTPAATSRSNSARAQERQQGKTYLDRMPPFRHIPGPDQSLIPEGESLIVPLERPSQPPSRRSSRFEKLKPPRIDVLNASPTSSPIDTQKLRQADDAEISDLESRSRDSGVSTDGVRQSSSQLNATLSLPVPSNRSHHGSPSRPRHWSISDRSPSPQPPGQLSKREVARLRAVALSSGIKAMEIARRAGEPHRLSGPEHAKIGLPWVELSPYTSPDHAQLAVPQLEVYPTMARLLASNVEASAAELDKSAHAFAAEDMHVLRSRVDALHARVATDLIDMTRRAADEADECSRDVVDSQRLKVKRVVDIIDKMLRRRRRRFRWARRGGWLMVEWALVGFMWYVWFVVMIFRVFLGLGRGIVGGVRWLLWL</sequence>
<feature type="region of interest" description="Disordered" evidence="1">
    <location>
        <begin position="780"/>
        <end position="816"/>
    </location>
</feature>
<feature type="compositionally biased region" description="Basic residues" evidence="1">
    <location>
        <begin position="1010"/>
        <end position="1021"/>
    </location>
</feature>
<feature type="region of interest" description="Disordered" evidence="1">
    <location>
        <begin position="493"/>
        <end position="539"/>
    </location>
</feature>
<feature type="compositionally biased region" description="Basic and acidic residues" evidence="1">
    <location>
        <begin position="578"/>
        <end position="587"/>
    </location>
</feature>
<dbReference type="InterPro" id="IPR038769">
    <property type="entry name" value="MTC4"/>
</dbReference>
<feature type="compositionally biased region" description="Polar residues" evidence="1">
    <location>
        <begin position="518"/>
        <end position="533"/>
    </location>
</feature>
<feature type="compositionally biased region" description="Basic and acidic residues" evidence="1">
    <location>
        <begin position="96"/>
        <end position="112"/>
    </location>
</feature>
<feature type="compositionally biased region" description="Basic and acidic residues" evidence="1">
    <location>
        <begin position="939"/>
        <end position="948"/>
    </location>
</feature>
<feature type="compositionally biased region" description="Polar residues" evidence="1">
    <location>
        <begin position="35"/>
        <end position="57"/>
    </location>
</feature>
<dbReference type="PANTHER" id="PTHR38426:SF1">
    <property type="entry name" value="MAINTENANCE OF TELOMERE CAPPING PROTEIN 4"/>
    <property type="match status" value="1"/>
</dbReference>
<feature type="compositionally biased region" description="Polar residues" evidence="1">
    <location>
        <begin position="230"/>
        <end position="241"/>
    </location>
</feature>
<dbReference type="PANTHER" id="PTHR38426">
    <property type="entry name" value="MAINTENANCE OF TELOMERE CAPPING PROTEIN 4"/>
    <property type="match status" value="1"/>
</dbReference>
<feature type="compositionally biased region" description="Polar residues" evidence="1">
    <location>
        <begin position="1"/>
        <end position="10"/>
    </location>
</feature>
<accession>A0A9P9WIE6</accession>
<keyword evidence="4" id="KW-1185">Reference proteome</keyword>
<reference evidence="3" key="1">
    <citation type="submission" date="2021-03" db="EMBL/GenBank/DDBJ databases">
        <title>Revisited historic fungal species revealed as producer of novel bioactive compounds through whole genome sequencing and comparative genomics.</title>
        <authorList>
            <person name="Vignolle G.A."/>
            <person name="Hochenegger N."/>
            <person name="Mach R.L."/>
            <person name="Mach-Aigner A.R."/>
            <person name="Javad Rahimi M."/>
            <person name="Salim K.A."/>
            <person name="Chan C.M."/>
            <person name="Lim L.B.L."/>
            <person name="Cai F."/>
            <person name="Druzhinina I.S."/>
            <person name="U'Ren J.M."/>
            <person name="Derntl C."/>
        </authorList>
    </citation>
    <scope>NUCLEOTIDE SEQUENCE</scope>
    <source>
        <strain evidence="3">TUCIM 5799</strain>
    </source>
</reference>